<evidence type="ECO:0000313" key="2">
    <source>
        <dbReference type="EMBL" id="TDO21056.1"/>
    </source>
</evidence>
<dbReference type="AlphaFoldDB" id="A0A4R6IGR9"/>
<accession>A0A4R6IGR9</accession>
<gene>
    <name evidence="2" type="ORF">EI74_0075</name>
</gene>
<name>A0A4R6IGR9_9MOLU</name>
<dbReference type="EMBL" id="SNWN01000009">
    <property type="protein sequence ID" value="TDO21056.1"/>
    <property type="molecule type" value="Genomic_DNA"/>
</dbReference>
<proteinExistence type="predicted"/>
<protein>
    <submittedName>
        <fullName evidence="2">Uncharacterized protein</fullName>
    </submittedName>
</protein>
<sequence>MKNYIVKVANLFSYNHIDMKKMNFEDTILAALSDIKKDISEMKADISDMKIDISELKIRVNNLENDVSSLKEMQKDVNIFKKFHNL</sequence>
<dbReference type="Gene3D" id="1.20.5.170">
    <property type="match status" value="1"/>
</dbReference>
<dbReference type="RefSeq" id="WP_094254426.1">
    <property type="nucleotide sequence ID" value="NZ_NNCE01000001.1"/>
</dbReference>
<evidence type="ECO:0000313" key="3">
    <source>
        <dbReference type="Proteomes" id="UP000295518"/>
    </source>
</evidence>
<evidence type="ECO:0000256" key="1">
    <source>
        <dbReference type="SAM" id="Coils"/>
    </source>
</evidence>
<organism evidence="2 3">
    <name type="scientific">Mycoplasma testudineum</name>
    <dbReference type="NCBI Taxonomy" id="244584"/>
    <lineage>
        <taxon>Bacteria</taxon>
        <taxon>Bacillati</taxon>
        <taxon>Mycoplasmatota</taxon>
        <taxon>Mollicutes</taxon>
        <taxon>Mycoplasmataceae</taxon>
        <taxon>Mycoplasma</taxon>
    </lineage>
</organism>
<keyword evidence="3" id="KW-1185">Reference proteome</keyword>
<keyword evidence="1" id="KW-0175">Coiled coil</keyword>
<reference evidence="2 3" key="1">
    <citation type="submission" date="2019-03" db="EMBL/GenBank/DDBJ databases">
        <title>Genomic Encyclopedia of Archaeal and Bacterial Type Strains, Phase II (KMG-II): from individual species to whole genera.</title>
        <authorList>
            <person name="Goeker M."/>
        </authorList>
    </citation>
    <scope>NUCLEOTIDE SEQUENCE [LARGE SCALE GENOMIC DNA]</scope>
    <source>
        <strain evidence="2 3">ATCC 700618</strain>
    </source>
</reference>
<dbReference type="Proteomes" id="UP000295518">
    <property type="component" value="Unassembled WGS sequence"/>
</dbReference>
<feature type="coiled-coil region" evidence="1">
    <location>
        <begin position="32"/>
        <end position="73"/>
    </location>
</feature>
<comment type="caution">
    <text evidence="2">The sequence shown here is derived from an EMBL/GenBank/DDBJ whole genome shotgun (WGS) entry which is preliminary data.</text>
</comment>